<gene>
    <name evidence="2" type="ORF">CP768_22540</name>
</gene>
<keyword evidence="1" id="KW-0812">Transmembrane</keyword>
<keyword evidence="1" id="KW-1133">Transmembrane helix</keyword>
<keyword evidence="1" id="KW-0472">Membrane</keyword>
<protein>
    <submittedName>
        <fullName evidence="2">Uncharacterized protein</fullName>
    </submittedName>
</protein>
<proteinExistence type="predicted"/>
<feature type="transmembrane region" description="Helical" evidence="1">
    <location>
        <begin position="6"/>
        <end position="23"/>
    </location>
</feature>
<accession>A0A5V3AHI0</accession>
<comment type="caution">
    <text evidence="2">The sequence shown here is derived from an EMBL/GenBank/DDBJ whole genome shotgun (WGS) entry which is preliminary data.</text>
</comment>
<sequence>MYKKIVILVITLIIIFCSGGWYMHKSQQQMAILVISDSENDLDYPNKRKWFDASRWLSTSQYIKIDDFYLLN</sequence>
<evidence type="ECO:0000313" key="2">
    <source>
        <dbReference type="EMBL" id="EBT8408901.1"/>
    </source>
</evidence>
<dbReference type="AlphaFoldDB" id="A0A5V3AHI0"/>
<evidence type="ECO:0000256" key="1">
    <source>
        <dbReference type="SAM" id="Phobius"/>
    </source>
</evidence>
<name>A0A5V3AHI0_SALER</name>
<organism evidence="2">
    <name type="scientific">Salmonella enterica</name>
    <name type="common">Salmonella choleraesuis</name>
    <dbReference type="NCBI Taxonomy" id="28901"/>
    <lineage>
        <taxon>Bacteria</taxon>
        <taxon>Pseudomonadati</taxon>
        <taxon>Pseudomonadota</taxon>
        <taxon>Gammaproteobacteria</taxon>
        <taxon>Enterobacterales</taxon>
        <taxon>Enterobacteriaceae</taxon>
        <taxon>Salmonella</taxon>
    </lineage>
</organism>
<feature type="non-terminal residue" evidence="2">
    <location>
        <position position="72"/>
    </location>
</feature>
<reference evidence="2" key="1">
    <citation type="submission" date="2018-07" db="EMBL/GenBank/DDBJ databases">
        <authorList>
            <consortium name="PulseNet: The National Subtyping Network for Foodborne Disease Surveillance"/>
            <person name="Tarr C.L."/>
            <person name="Trees E."/>
            <person name="Katz L.S."/>
            <person name="Carleton-Romer H.A."/>
            <person name="Stroika S."/>
            <person name="Kucerova Z."/>
            <person name="Roache K.F."/>
            <person name="Sabol A.L."/>
            <person name="Besser J."/>
            <person name="Gerner-Smidt P."/>
        </authorList>
    </citation>
    <scope>NUCLEOTIDE SEQUENCE</scope>
    <source>
        <strain evidence="2">PNUSAS022883</strain>
    </source>
</reference>
<dbReference type="EMBL" id="AAHABU010000055">
    <property type="protein sequence ID" value="EBT8408901.1"/>
    <property type="molecule type" value="Genomic_DNA"/>
</dbReference>